<evidence type="ECO:0008006" key="4">
    <source>
        <dbReference type="Google" id="ProtNLM"/>
    </source>
</evidence>
<evidence type="ECO:0000256" key="1">
    <source>
        <dbReference type="SAM" id="Phobius"/>
    </source>
</evidence>
<dbReference type="Proteomes" id="UP000014249">
    <property type="component" value="Unassembled WGS sequence"/>
</dbReference>
<comment type="caution">
    <text evidence="2">The sequence shown here is derived from an EMBL/GenBank/DDBJ whole genome shotgun (WGS) entry which is preliminary data.</text>
</comment>
<evidence type="ECO:0000313" key="2">
    <source>
        <dbReference type="EMBL" id="EPC56606.1"/>
    </source>
</evidence>
<dbReference type="Gene3D" id="2.60.320.10">
    <property type="entry name" value="N-utilization substance G protein NusG, insert domain"/>
    <property type="match status" value="1"/>
</dbReference>
<keyword evidence="1" id="KW-1133">Transmembrane helix</keyword>
<accession>A0A8E0MCS4</accession>
<organism evidence="2 3">
    <name type="scientific">Lacticaseibacillus paracasei subsp. paracasei CNCM I-4270</name>
    <dbReference type="NCBI Taxonomy" id="1256202"/>
    <lineage>
        <taxon>Bacteria</taxon>
        <taxon>Bacillati</taxon>
        <taxon>Bacillota</taxon>
        <taxon>Bacilli</taxon>
        <taxon>Lactobacillales</taxon>
        <taxon>Lactobacillaceae</taxon>
        <taxon>Lacticaseibacillus</taxon>
    </lineage>
</organism>
<name>A0A8E0MCS4_LACPA</name>
<feature type="transmembrane region" description="Helical" evidence="1">
    <location>
        <begin position="34"/>
        <end position="55"/>
    </location>
</feature>
<keyword evidence="1" id="KW-0472">Membrane</keyword>
<dbReference type="CDD" id="cd09911">
    <property type="entry name" value="Lin0431_like"/>
    <property type="match status" value="1"/>
</dbReference>
<dbReference type="InterPro" id="IPR038690">
    <property type="entry name" value="NusG_2_sf"/>
</dbReference>
<proteinExistence type="predicted"/>
<dbReference type="AlphaFoldDB" id="A0A8E0MCS4"/>
<sequence>MHAMNMNLSSGLDWSTSMKQPSTFKRYLKMIRPFDWIIVGGLFLAAFIPYVIFAVHENQQQQAEPQRVLTAVVTHDGHEVYRKRLTGHTGTSRFTYRAKDGDWNKIEVKDAGVAITEANCQDQVCVRRGRITKPGQTIVCLPHKLLIEIKANKGGGSTGGMVTE</sequence>
<gene>
    <name evidence="2" type="ORF">Lpp77_02007</name>
</gene>
<dbReference type="EMBL" id="ANJX01000064">
    <property type="protein sequence ID" value="EPC56606.1"/>
    <property type="molecule type" value="Genomic_DNA"/>
</dbReference>
<protein>
    <recommendedName>
        <fullName evidence="4">NusG domain-containing protein</fullName>
    </recommendedName>
</protein>
<keyword evidence="1" id="KW-0812">Transmembrane</keyword>
<evidence type="ECO:0000313" key="3">
    <source>
        <dbReference type="Proteomes" id="UP000014249"/>
    </source>
</evidence>
<reference evidence="2 3" key="1">
    <citation type="journal article" date="2013" name="PLoS ONE">
        <title>Lactobacillus paracasei comparative genomics: towards species pan-genome definition and exploitation of diversity.</title>
        <authorList>
            <person name="Smokvina T."/>
            <person name="Wels M."/>
            <person name="Polka J."/>
            <person name="Chervaux C."/>
            <person name="Brisse S."/>
            <person name="Boekhorst J."/>
            <person name="van Hylckama Vlieg J.E."/>
            <person name="Siezen R.J."/>
        </authorList>
    </citation>
    <scope>NUCLEOTIDE SEQUENCE [LARGE SCALE GENOMIC DNA]</scope>
    <source>
        <strain evidence="2 3">CNCM I-4270</strain>
    </source>
</reference>
<dbReference type="Pfam" id="PF07009">
    <property type="entry name" value="NusG_II"/>
    <property type="match status" value="1"/>
</dbReference>